<organism evidence="6 7">
    <name type="scientific">Anabarilius grahami</name>
    <name type="common">Kanglang fish</name>
    <name type="synonym">Barilius grahami</name>
    <dbReference type="NCBI Taxonomy" id="495550"/>
    <lineage>
        <taxon>Eukaryota</taxon>
        <taxon>Metazoa</taxon>
        <taxon>Chordata</taxon>
        <taxon>Craniata</taxon>
        <taxon>Vertebrata</taxon>
        <taxon>Euteleostomi</taxon>
        <taxon>Actinopterygii</taxon>
        <taxon>Neopterygii</taxon>
        <taxon>Teleostei</taxon>
        <taxon>Ostariophysi</taxon>
        <taxon>Cypriniformes</taxon>
        <taxon>Xenocyprididae</taxon>
        <taxon>Xenocypridinae</taxon>
        <taxon>Xenocypridinae incertae sedis</taxon>
        <taxon>Anabarilius</taxon>
    </lineage>
</organism>
<keyword evidence="2" id="KW-0547">Nucleotide-binding</keyword>
<feature type="domain" description="AIG1-type G" evidence="5">
    <location>
        <begin position="5"/>
        <end position="207"/>
    </location>
</feature>
<name>A0A3N0XL82_ANAGA</name>
<dbReference type="InterPro" id="IPR006703">
    <property type="entry name" value="G_AIG1"/>
</dbReference>
<dbReference type="GO" id="GO:0005525">
    <property type="term" value="F:GTP binding"/>
    <property type="evidence" value="ECO:0007669"/>
    <property type="project" value="UniProtKB-KW"/>
</dbReference>
<dbReference type="AlphaFoldDB" id="A0A3N0XL82"/>
<dbReference type="OrthoDB" id="5985928at2759"/>
<dbReference type="PROSITE" id="PS51720">
    <property type="entry name" value="G_AIG1"/>
    <property type="match status" value="2"/>
</dbReference>
<evidence type="ECO:0000256" key="4">
    <source>
        <dbReference type="SAM" id="MobiDB-lite"/>
    </source>
</evidence>
<evidence type="ECO:0000256" key="3">
    <source>
        <dbReference type="ARBA" id="ARBA00023134"/>
    </source>
</evidence>
<keyword evidence="7" id="KW-1185">Reference proteome</keyword>
<reference evidence="6 7" key="1">
    <citation type="submission" date="2018-10" db="EMBL/GenBank/DDBJ databases">
        <title>Genome assembly for a Yunnan-Guizhou Plateau 3E fish, Anabarilius grahami (Regan), and its evolutionary and genetic applications.</title>
        <authorList>
            <person name="Jiang W."/>
        </authorList>
    </citation>
    <scope>NUCLEOTIDE SEQUENCE [LARGE SCALE GENOMIC DNA]</scope>
    <source>
        <strain evidence="6">AG-KIZ</strain>
        <tissue evidence="6">Muscle</tissue>
    </source>
</reference>
<dbReference type="Gene3D" id="3.40.50.300">
    <property type="entry name" value="P-loop containing nucleotide triphosphate hydrolases"/>
    <property type="match status" value="2"/>
</dbReference>
<sequence>MAEMIGGLNLVLLGKIGAGKSASGNTILGRKAFESKESFTSVTQDLAVESGTVCGRQVTVYDTPGLFNTKLSEEKVLQIYENVLQRCESGPCVFLLVIKADRFTEKERKTVEKIEKLLGENRLKKTWILFTGRDELEEENMSIDEFVNETEPLKRLVQKYDQRYHVFNNKKKEPNGQVPELLSKIEAIGDEWLTRMLWARETLETDELETSRRIVLLGKSGVGKSASGNTILGQKVFRSVRSASSVTSKCSEAHATVSGRSVSVVDTPGFIHTHMNPEELMTEIARSVYLSSPGPHAFFIVINLSIRFTEHEQQITEQIKTLFGQEVLKYSIILFTHGDQLEGESVEKLVEENSRLRDLVYQCGYRFHIFNNRDQNNREQVNDLLQKIDTMIEQNGGGHYSNQMFEDAQRFRREEEERRPREEEERKQQEEKQRQEEIERLRKETEEKIRAEFKGPPAFLLERLKQMRQREEDRKRRVEEQQEMFERFFCHLGSPRRHKAMLMEMEMETYMEMQRERREEKQRQEEIERVIKETEEKIRAEFEGPPRFLLERFKSMRLREEEERKQMEKQRQEEIERVRKEAEERVRAEFEGLSSFLLRRFKSRRLREEVEKTQREEKQRQDDIERVRKETEEKIRAEYEGPPRFLLERLKAMRLREEERIQKEVERQEVFERVFDHLCLPKMRVEMQRKQQEEKQRQEEIERVMKETEERIRAEFKGPPR</sequence>
<dbReference type="InterPro" id="IPR027417">
    <property type="entry name" value="P-loop_NTPase"/>
</dbReference>
<comment type="similarity">
    <text evidence="1">Belongs to the TRAFAC class TrmE-Era-EngA-EngB-Septin-like GTPase superfamily. AIG1/Toc34/Toc159-like paraseptin GTPase family. IAN subfamily.</text>
</comment>
<evidence type="ECO:0000259" key="5">
    <source>
        <dbReference type="PROSITE" id="PS51720"/>
    </source>
</evidence>
<dbReference type="FunFam" id="3.40.50.300:FF:001809">
    <property type="entry name" value="Si:ch1073-365p7.2"/>
    <property type="match status" value="1"/>
</dbReference>
<evidence type="ECO:0000256" key="2">
    <source>
        <dbReference type="ARBA" id="ARBA00022741"/>
    </source>
</evidence>
<dbReference type="FunFam" id="3.40.50.300:FF:000366">
    <property type="entry name" value="GTPase, IMAP family member 2"/>
    <property type="match status" value="1"/>
</dbReference>
<evidence type="ECO:0000313" key="6">
    <source>
        <dbReference type="EMBL" id="ROI63305.1"/>
    </source>
</evidence>
<dbReference type="Pfam" id="PF04548">
    <property type="entry name" value="AIG1"/>
    <property type="match status" value="2"/>
</dbReference>
<proteinExistence type="inferred from homology"/>
<dbReference type="PANTHER" id="PTHR10903">
    <property type="entry name" value="GTPASE, IMAP FAMILY MEMBER-RELATED"/>
    <property type="match status" value="1"/>
</dbReference>
<dbReference type="Proteomes" id="UP000281406">
    <property type="component" value="Unassembled WGS sequence"/>
</dbReference>
<dbReference type="EMBL" id="RJVU01070029">
    <property type="protein sequence ID" value="ROI63305.1"/>
    <property type="molecule type" value="Genomic_DNA"/>
</dbReference>
<feature type="region of interest" description="Disordered" evidence="4">
    <location>
        <begin position="410"/>
        <end position="438"/>
    </location>
</feature>
<accession>A0A3N0XL82</accession>
<comment type="caution">
    <text evidence="6">The sequence shown here is derived from an EMBL/GenBank/DDBJ whole genome shotgun (WGS) entry which is preliminary data.</text>
</comment>
<protein>
    <submittedName>
        <fullName evidence="6">GTPase IMAP family member 8</fullName>
    </submittedName>
</protein>
<keyword evidence="3" id="KW-0342">GTP-binding</keyword>
<dbReference type="InterPro" id="IPR045058">
    <property type="entry name" value="GIMA/IAN/Toc"/>
</dbReference>
<dbReference type="SUPFAM" id="SSF52540">
    <property type="entry name" value="P-loop containing nucleoside triphosphate hydrolases"/>
    <property type="match status" value="2"/>
</dbReference>
<dbReference type="PANTHER" id="PTHR10903:SF186">
    <property type="entry name" value="GTPASE IMAP FAMILY MEMBER 4-LIKE-RELATED"/>
    <property type="match status" value="1"/>
</dbReference>
<dbReference type="CDD" id="cd01852">
    <property type="entry name" value="AIG1"/>
    <property type="match status" value="1"/>
</dbReference>
<evidence type="ECO:0000313" key="7">
    <source>
        <dbReference type="Proteomes" id="UP000281406"/>
    </source>
</evidence>
<feature type="domain" description="AIG1-type G" evidence="5">
    <location>
        <begin position="209"/>
        <end position="409"/>
    </location>
</feature>
<evidence type="ECO:0000256" key="1">
    <source>
        <dbReference type="ARBA" id="ARBA00008535"/>
    </source>
</evidence>
<gene>
    <name evidence="6" type="ORF">DPX16_0576</name>
</gene>